<gene>
    <name evidence="1" type="ORF">S12H4_17608</name>
</gene>
<reference evidence="1" key="1">
    <citation type="journal article" date="2014" name="Front. Microbiol.">
        <title>High frequency of phylogenetically diverse reductive dehalogenase-homologous genes in deep subseafloor sedimentary metagenomes.</title>
        <authorList>
            <person name="Kawai M."/>
            <person name="Futagami T."/>
            <person name="Toyoda A."/>
            <person name="Takaki Y."/>
            <person name="Nishi S."/>
            <person name="Hori S."/>
            <person name="Arai W."/>
            <person name="Tsubouchi T."/>
            <person name="Morono Y."/>
            <person name="Uchiyama I."/>
            <person name="Ito T."/>
            <person name="Fujiyama A."/>
            <person name="Inagaki F."/>
            <person name="Takami H."/>
        </authorList>
    </citation>
    <scope>NUCLEOTIDE SEQUENCE</scope>
    <source>
        <strain evidence="1">Expedition CK06-06</strain>
    </source>
</reference>
<dbReference type="AlphaFoldDB" id="X1RZT8"/>
<protein>
    <submittedName>
        <fullName evidence="1">Uncharacterized protein</fullName>
    </submittedName>
</protein>
<evidence type="ECO:0000313" key="1">
    <source>
        <dbReference type="EMBL" id="GAI86158.1"/>
    </source>
</evidence>
<comment type="caution">
    <text evidence="1">The sequence shown here is derived from an EMBL/GenBank/DDBJ whole genome shotgun (WGS) entry which is preliminary data.</text>
</comment>
<dbReference type="EMBL" id="BARW01008626">
    <property type="protein sequence ID" value="GAI86158.1"/>
    <property type="molecule type" value="Genomic_DNA"/>
</dbReference>
<sequence>MSQNRTPRWRQQVEEILREKFQDDDLADRLKRAYELGELARGVEPPTGDIGELVALILKLASEELYPLAAVYTAFKLGVAYDRYQKDAR</sequence>
<accession>X1RZT8</accession>
<organism evidence="1">
    <name type="scientific">marine sediment metagenome</name>
    <dbReference type="NCBI Taxonomy" id="412755"/>
    <lineage>
        <taxon>unclassified sequences</taxon>
        <taxon>metagenomes</taxon>
        <taxon>ecological metagenomes</taxon>
    </lineage>
</organism>
<name>X1RZT8_9ZZZZ</name>
<proteinExistence type="predicted"/>